<protein>
    <recommendedName>
        <fullName evidence="2">Methyltransferase domain-containing protein</fullName>
    </recommendedName>
</protein>
<evidence type="ECO:0000313" key="4">
    <source>
        <dbReference type="Proteomes" id="UP000628854"/>
    </source>
</evidence>
<dbReference type="Proteomes" id="UP000628854">
    <property type="component" value="Unassembled WGS sequence"/>
</dbReference>
<dbReference type="Pfam" id="PF13649">
    <property type="entry name" value="Methyltransf_25"/>
    <property type="match status" value="1"/>
</dbReference>
<dbReference type="RefSeq" id="WP_084392089.1">
    <property type="nucleotide sequence ID" value="NZ_BMKF01000002.1"/>
</dbReference>
<dbReference type="CDD" id="cd02440">
    <property type="entry name" value="AdoMet_MTases"/>
    <property type="match status" value="1"/>
</dbReference>
<feature type="domain" description="Methyltransferase" evidence="2">
    <location>
        <begin position="47"/>
        <end position="135"/>
    </location>
</feature>
<organism evidence="3 4">
    <name type="scientific">Henriciella pelagia</name>
    <dbReference type="NCBI Taxonomy" id="1977912"/>
    <lineage>
        <taxon>Bacteria</taxon>
        <taxon>Pseudomonadati</taxon>
        <taxon>Pseudomonadota</taxon>
        <taxon>Alphaproteobacteria</taxon>
        <taxon>Hyphomonadales</taxon>
        <taxon>Hyphomonadaceae</taxon>
        <taxon>Henriciella</taxon>
    </lineage>
</organism>
<dbReference type="EMBL" id="BMKF01000002">
    <property type="protein sequence ID" value="GGB72820.1"/>
    <property type="molecule type" value="Genomic_DNA"/>
</dbReference>
<keyword evidence="4" id="KW-1185">Reference proteome</keyword>
<gene>
    <name evidence="3" type="ORF">GCM10011503_21860</name>
</gene>
<dbReference type="SUPFAM" id="SSF53335">
    <property type="entry name" value="S-adenosyl-L-methionine-dependent methyltransferases"/>
    <property type="match status" value="1"/>
</dbReference>
<name>A0ABQ1JMQ3_9PROT</name>
<evidence type="ECO:0000256" key="1">
    <source>
        <dbReference type="ARBA" id="ARBA00022679"/>
    </source>
</evidence>
<dbReference type="PANTHER" id="PTHR43861">
    <property type="entry name" value="TRANS-ACONITATE 2-METHYLTRANSFERASE-RELATED"/>
    <property type="match status" value="1"/>
</dbReference>
<sequence length="211" mass="23236">MEPPLPKSFWDDRFSGEDFAYGDRASRLLMAWRDVIEETGGTALVPACGEGRDAVFLARLGLDVTAVDMSDLGLAKTEALAECHGVKVRTVEANLFEWDWPEAGFDIVASMFAHMPPHARPKLHALYARTLKPGGLLFMEGFSPEQIAYQERYQSGGPADVEMLYAAGMIQADFETLESLAFWTGVETLSEGKYHTGPAALLRAVFRKDGD</sequence>
<comment type="caution">
    <text evidence="3">The sequence shown here is derived from an EMBL/GenBank/DDBJ whole genome shotgun (WGS) entry which is preliminary data.</text>
</comment>
<evidence type="ECO:0000259" key="2">
    <source>
        <dbReference type="Pfam" id="PF13649"/>
    </source>
</evidence>
<dbReference type="InterPro" id="IPR029063">
    <property type="entry name" value="SAM-dependent_MTases_sf"/>
</dbReference>
<proteinExistence type="predicted"/>
<evidence type="ECO:0000313" key="3">
    <source>
        <dbReference type="EMBL" id="GGB72820.1"/>
    </source>
</evidence>
<dbReference type="PANTHER" id="PTHR43861:SF3">
    <property type="entry name" value="PUTATIVE (AFU_ORTHOLOGUE AFUA_2G14390)-RELATED"/>
    <property type="match status" value="1"/>
</dbReference>
<dbReference type="InterPro" id="IPR041698">
    <property type="entry name" value="Methyltransf_25"/>
</dbReference>
<reference evidence="4" key="1">
    <citation type="journal article" date="2019" name="Int. J. Syst. Evol. Microbiol.">
        <title>The Global Catalogue of Microorganisms (GCM) 10K type strain sequencing project: providing services to taxonomists for standard genome sequencing and annotation.</title>
        <authorList>
            <consortium name="The Broad Institute Genomics Platform"/>
            <consortium name="The Broad Institute Genome Sequencing Center for Infectious Disease"/>
            <person name="Wu L."/>
            <person name="Ma J."/>
        </authorList>
    </citation>
    <scope>NUCLEOTIDE SEQUENCE [LARGE SCALE GENOMIC DNA]</scope>
    <source>
        <strain evidence="4">CGMCC 1.15928</strain>
    </source>
</reference>
<dbReference type="Gene3D" id="3.40.50.150">
    <property type="entry name" value="Vaccinia Virus protein VP39"/>
    <property type="match status" value="1"/>
</dbReference>
<keyword evidence="1" id="KW-0808">Transferase</keyword>
<accession>A0ABQ1JMQ3</accession>